<evidence type="ECO:0000313" key="1">
    <source>
        <dbReference type="EMBL" id="KAJ8669392.1"/>
    </source>
</evidence>
<reference evidence="1" key="1">
    <citation type="submission" date="2023-04" db="EMBL/GenBank/DDBJ databases">
        <title>A chromosome-level genome assembly of the parasitoid wasp Eretmocerus hayati.</title>
        <authorList>
            <person name="Zhong Y."/>
            <person name="Liu S."/>
            <person name="Liu Y."/>
        </authorList>
    </citation>
    <scope>NUCLEOTIDE SEQUENCE</scope>
    <source>
        <strain evidence="1">ZJU_SS_LIU_2023</strain>
    </source>
</reference>
<protein>
    <submittedName>
        <fullName evidence="1">Uncharacterized protein</fullName>
    </submittedName>
</protein>
<accession>A0ACC2NE03</accession>
<proteinExistence type="predicted"/>
<keyword evidence="2" id="KW-1185">Reference proteome</keyword>
<name>A0ACC2NE03_9HYME</name>
<gene>
    <name evidence="1" type="ORF">QAD02_000651</name>
</gene>
<sequence>MWPRGRCPDPRPIGRKRGQGEPGDQVGGDDVDGARLEVLCADYFRLLGSRCHCWCGLCPAPQTRVVSGSKTQVVSAARVHPGIKWVTSTPMVLAQQFLDTFCLPLSK</sequence>
<dbReference type="Proteomes" id="UP001239111">
    <property type="component" value="Chromosome 3"/>
</dbReference>
<organism evidence="1 2">
    <name type="scientific">Eretmocerus hayati</name>
    <dbReference type="NCBI Taxonomy" id="131215"/>
    <lineage>
        <taxon>Eukaryota</taxon>
        <taxon>Metazoa</taxon>
        <taxon>Ecdysozoa</taxon>
        <taxon>Arthropoda</taxon>
        <taxon>Hexapoda</taxon>
        <taxon>Insecta</taxon>
        <taxon>Pterygota</taxon>
        <taxon>Neoptera</taxon>
        <taxon>Endopterygota</taxon>
        <taxon>Hymenoptera</taxon>
        <taxon>Apocrita</taxon>
        <taxon>Proctotrupomorpha</taxon>
        <taxon>Chalcidoidea</taxon>
        <taxon>Aphelinidae</taxon>
        <taxon>Aphelininae</taxon>
        <taxon>Eretmocerus</taxon>
    </lineage>
</organism>
<comment type="caution">
    <text evidence="1">The sequence shown here is derived from an EMBL/GenBank/DDBJ whole genome shotgun (WGS) entry which is preliminary data.</text>
</comment>
<evidence type="ECO:0000313" key="2">
    <source>
        <dbReference type="Proteomes" id="UP001239111"/>
    </source>
</evidence>
<dbReference type="EMBL" id="CM056743">
    <property type="protein sequence ID" value="KAJ8669392.1"/>
    <property type="molecule type" value="Genomic_DNA"/>
</dbReference>